<evidence type="ECO:0000313" key="1">
    <source>
        <dbReference type="EMBL" id="KAG9331544.1"/>
    </source>
</evidence>
<dbReference type="AlphaFoldDB" id="A0A8T2MU02"/>
<sequence>MDLRPEASPPESLAMAFVCEYSFSREAGRKAWSPGLAASVAVIMWRQRIPSILGNALSQRDAPHRNFFFFDGLKGSGVVDYFEYSKLLSKPSPVLQRLLHINSQIMIHFTSEPVDMSEADLCFTCASCSGAVSEQADWQRLRSTMQSDWHAGTHTWAPLHLLPLPLIHKPLPNRLTEFSAKLSIRLSITSSIFSAALFLTRLIM</sequence>
<protein>
    <submittedName>
        <fullName evidence="1">Uncharacterized protein</fullName>
    </submittedName>
</protein>
<organism evidence="1 2">
    <name type="scientific">Albula glossodonta</name>
    <name type="common">roundjaw bonefish</name>
    <dbReference type="NCBI Taxonomy" id="121402"/>
    <lineage>
        <taxon>Eukaryota</taxon>
        <taxon>Metazoa</taxon>
        <taxon>Chordata</taxon>
        <taxon>Craniata</taxon>
        <taxon>Vertebrata</taxon>
        <taxon>Euteleostomi</taxon>
        <taxon>Actinopterygii</taxon>
        <taxon>Neopterygii</taxon>
        <taxon>Teleostei</taxon>
        <taxon>Albuliformes</taxon>
        <taxon>Albulidae</taxon>
        <taxon>Albula</taxon>
    </lineage>
</organism>
<name>A0A8T2MU02_9TELE</name>
<accession>A0A8T2MU02</accession>
<comment type="caution">
    <text evidence="1">The sequence shown here is derived from an EMBL/GenBank/DDBJ whole genome shotgun (WGS) entry which is preliminary data.</text>
</comment>
<evidence type="ECO:0000313" key="2">
    <source>
        <dbReference type="Proteomes" id="UP000824540"/>
    </source>
</evidence>
<keyword evidence="2" id="KW-1185">Reference proteome</keyword>
<gene>
    <name evidence="1" type="ORF">JZ751_018855</name>
</gene>
<dbReference type="Proteomes" id="UP000824540">
    <property type="component" value="Unassembled WGS sequence"/>
</dbReference>
<dbReference type="EMBL" id="JAFBMS010000324">
    <property type="protein sequence ID" value="KAG9331544.1"/>
    <property type="molecule type" value="Genomic_DNA"/>
</dbReference>
<proteinExistence type="predicted"/>
<reference evidence="1" key="1">
    <citation type="thesis" date="2021" institute="BYU ScholarsArchive" country="Provo, UT, USA">
        <title>Applications of and Algorithms for Genome Assembly and Genomic Analyses with an Emphasis on Marine Teleosts.</title>
        <authorList>
            <person name="Pickett B.D."/>
        </authorList>
    </citation>
    <scope>NUCLEOTIDE SEQUENCE</scope>
    <source>
        <strain evidence="1">HI-2016</strain>
    </source>
</reference>